<dbReference type="RefSeq" id="WP_245265230.1">
    <property type="nucleotide sequence ID" value="NZ_JACIDC010000009.1"/>
</dbReference>
<feature type="domain" description="Fe/B12 periplasmic-binding" evidence="2">
    <location>
        <begin position="33"/>
        <end position="235"/>
    </location>
</feature>
<dbReference type="AlphaFoldDB" id="A0A7W6IHU8"/>
<dbReference type="CDD" id="cd00636">
    <property type="entry name" value="TroA-like"/>
    <property type="match status" value="1"/>
</dbReference>
<dbReference type="EMBL" id="JACIDC010000009">
    <property type="protein sequence ID" value="MBB4041185.1"/>
    <property type="molecule type" value="Genomic_DNA"/>
</dbReference>
<protein>
    <submittedName>
        <fullName evidence="3">Iron complex transport system substrate-binding protein</fullName>
    </submittedName>
</protein>
<evidence type="ECO:0000313" key="4">
    <source>
        <dbReference type="Proteomes" id="UP000519439"/>
    </source>
</evidence>
<proteinExistence type="predicted"/>
<comment type="caution">
    <text evidence="3">The sequence shown here is derived from an EMBL/GenBank/DDBJ whole genome shotgun (WGS) entry which is preliminary data.</text>
</comment>
<keyword evidence="1" id="KW-0732">Signal</keyword>
<feature type="signal peptide" evidence="1">
    <location>
        <begin position="1"/>
        <end position="28"/>
    </location>
</feature>
<dbReference type="SUPFAM" id="SSF53807">
    <property type="entry name" value="Helical backbone' metal receptor"/>
    <property type="match status" value="1"/>
</dbReference>
<evidence type="ECO:0000256" key="1">
    <source>
        <dbReference type="SAM" id="SignalP"/>
    </source>
</evidence>
<accession>A0A7W6IHU8</accession>
<evidence type="ECO:0000259" key="2">
    <source>
        <dbReference type="Pfam" id="PF01497"/>
    </source>
</evidence>
<evidence type="ECO:0000313" key="3">
    <source>
        <dbReference type="EMBL" id="MBB4041185.1"/>
    </source>
</evidence>
<reference evidence="3 4" key="1">
    <citation type="submission" date="2020-08" db="EMBL/GenBank/DDBJ databases">
        <title>Genomic Encyclopedia of Type Strains, Phase IV (KMG-IV): sequencing the most valuable type-strain genomes for metagenomic binning, comparative biology and taxonomic classification.</title>
        <authorList>
            <person name="Goeker M."/>
        </authorList>
    </citation>
    <scope>NUCLEOTIDE SEQUENCE [LARGE SCALE GENOMIC DNA]</scope>
    <source>
        <strain evidence="3 4">DSM 15743</strain>
    </source>
</reference>
<dbReference type="Pfam" id="PF01497">
    <property type="entry name" value="Peripla_BP_2"/>
    <property type="match status" value="1"/>
</dbReference>
<sequence>MPRQGCRLMALPVLLTWCLLAMAGIAHAQPRQVASLNLCTDQLLLALADRSQIASLSRLARDPAISFLADRAAGLPLNDGSAEAILFSRPGLVLTGTYGQRDRVDLLRREGLDVLQFGPWLSLDEGRRQIRLLAGRLGHADRGEALIAAMDQALERAKGIAPAGRSIMAYERGGWVAAARSHLGEVLVEMGFALHQERFGLGGGGIARLETMVAMPPDVLLVDPGTRRAMDNGTALFAHPALAAAVPPERRLELPGRLTICGGPSTPAMIDALAAGVRSRLRL</sequence>
<keyword evidence="4" id="KW-1185">Reference proteome</keyword>
<feature type="chain" id="PRO_5031048753" evidence="1">
    <location>
        <begin position="29"/>
        <end position="283"/>
    </location>
</feature>
<gene>
    <name evidence="3" type="ORF">GGR34_002848</name>
</gene>
<dbReference type="InterPro" id="IPR002491">
    <property type="entry name" value="ABC_transptr_periplasmic_BD"/>
</dbReference>
<name>A0A7W6IHU8_9HYPH</name>
<dbReference type="Proteomes" id="UP000519439">
    <property type="component" value="Unassembled WGS sequence"/>
</dbReference>
<dbReference type="Gene3D" id="3.40.50.1980">
    <property type="entry name" value="Nitrogenase molybdenum iron protein domain"/>
    <property type="match status" value="2"/>
</dbReference>
<organism evidence="3 4">
    <name type="scientific">Microvirga flocculans</name>
    <dbReference type="NCBI Taxonomy" id="217168"/>
    <lineage>
        <taxon>Bacteria</taxon>
        <taxon>Pseudomonadati</taxon>
        <taxon>Pseudomonadota</taxon>
        <taxon>Alphaproteobacteria</taxon>
        <taxon>Hyphomicrobiales</taxon>
        <taxon>Methylobacteriaceae</taxon>
        <taxon>Microvirga</taxon>
    </lineage>
</organism>